<organism evidence="2 3">
    <name type="scientific">Candidatus Enterococcus palustris</name>
    <dbReference type="NCBI Taxonomy" id="1834189"/>
    <lineage>
        <taxon>Bacteria</taxon>
        <taxon>Bacillati</taxon>
        <taxon>Bacillota</taxon>
        <taxon>Bacilli</taxon>
        <taxon>Lactobacillales</taxon>
        <taxon>Enterococcaceae</taxon>
        <taxon>Enterococcus</taxon>
    </lineage>
</organism>
<evidence type="ECO:0000313" key="3">
    <source>
        <dbReference type="Proteomes" id="UP000194948"/>
    </source>
</evidence>
<dbReference type="PANTHER" id="PTHR33169">
    <property type="entry name" value="PADR-FAMILY TRANSCRIPTIONAL REGULATOR"/>
    <property type="match status" value="1"/>
</dbReference>
<dbReference type="PANTHER" id="PTHR33169:SF13">
    <property type="entry name" value="PADR-FAMILY TRANSCRIPTIONAL REGULATOR"/>
    <property type="match status" value="1"/>
</dbReference>
<keyword evidence="3" id="KW-1185">Reference proteome</keyword>
<evidence type="ECO:0000259" key="1">
    <source>
        <dbReference type="Pfam" id="PF03551"/>
    </source>
</evidence>
<dbReference type="InterPro" id="IPR036390">
    <property type="entry name" value="WH_DNA-bd_sf"/>
</dbReference>
<dbReference type="Proteomes" id="UP000194948">
    <property type="component" value="Chromosome"/>
</dbReference>
<dbReference type="AlphaFoldDB" id="A0AAQ3WAK5"/>
<dbReference type="InterPro" id="IPR005149">
    <property type="entry name" value="Tscrpt_reg_PadR_N"/>
</dbReference>
<protein>
    <recommendedName>
        <fullName evidence="1">Transcription regulator PadR N-terminal domain-containing protein</fullName>
    </recommendedName>
</protein>
<dbReference type="Pfam" id="PF03551">
    <property type="entry name" value="PadR"/>
    <property type="match status" value="1"/>
</dbReference>
<feature type="domain" description="Transcription regulator PadR N-terminal" evidence="1">
    <location>
        <begin position="40"/>
        <end position="102"/>
    </location>
</feature>
<dbReference type="EMBL" id="CP147244">
    <property type="protein sequence ID" value="WYK01653.1"/>
    <property type="molecule type" value="Genomic_DNA"/>
</dbReference>
<dbReference type="SUPFAM" id="SSF46785">
    <property type="entry name" value="Winged helix' DNA-binding domain"/>
    <property type="match status" value="1"/>
</dbReference>
<dbReference type="InterPro" id="IPR052509">
    <property type="entry name" value="Metal_resp_DNA-bind_regulator"/>
</dbReference>
<reference evidence="2 3" key="2">
    <citation type="submission" date="2024-03" db="EMBL/GenBank/DDBJ databases">
        <title>The Genome Sequence of Enterococcus sp. DIV0205d.</title>
        <authorList>
            <consortium name="The Broad Institute Genomics Platform"/>
            <consortium name="The Broad Institute Microbial Omics Core"/>
            <consortium name="The Broad Institute Genomic Center for Infectious Diseases"/>
            <person name="Earl A."/>
            <person name="Manson A."/>
            <person name="Gilmore M."/>
            <person name="Schwartman J."/>
            <person name="Shea T."/>
            <person name="Abouelleil A."/>
            <person name="Cao P."/>
            <person name="Chapman S."/>
            <person name="Cusick C."/>
            <person name="Young S."/>
            <person name="Neafsey D."/>
            <person name="Nusbaum C."/>
            <person name="Birren B."/>
        </authorList>
    </citation>
    <scope>NUCLEOTIDE SEQUENCE [LARGE SCALE GENOMIC DNA]</scope>
    <source>
        <strain evidence="2 3">7F3_DIV0205</strain>
    </source>
</reference>
<accession>A0AAQ3WAK5</accession>
<reference evidence="3" key="1">
    <citation type="submission" date="2017-05" db="EMBL/GenBank/DDBJ databases">
        <title>The Genome Sequence of EEnterococcus faecalis 9F2_4866.</title>
        <authorList>
            <consortium name="The Broad Institute Genomics Platform"/>
            <consortium name="The Broad Institute Genomic Center for Infectious Diseases"/>
            <person name="Earl A."/>
            <person name="Manson A."/>
            <person name="Schwartman J."/>
            <person name="Gilmore M."/>
            <person name="Abouelleil A."/>
            <person name="Cao P."/>
            <person name="Chapman S."/>
            <person name="Cusick C."/>
            <person name="Shea T."/>
            <person name="Young S."/>
            <person name="Neafsey D."/>
            <person name="Nusbaum C."/>
            <person name="Birren B."/>
        </authorList>
    </citation>
    <scope>NUCLEOTIDE SEQUENCE [LARGE SCALE GENOMIC DNA]</scope>
    <source>
        <strain evidence="3">7F3_DIV0205</strain>
    </source>
</reference>
<dbReference type="InterPro" id="IPR036388">
    <property type="entry name" value="WH-like_DNA-bd_sf"/>
</dbReference>
<proteinExistence type="predicted"/>
<dbReference type="Gene3D" id="1.10.10.10">
    <property type="entry name" value="Winged helix-like DNA-binding domain superfamily/Winged helix DNA-binding domain"/>
    <property type="match status" value="1"/>
</dbReference>
<gene>
    <name evidence="2" type="ORF">A5821_002790</name>
</gene>
<name>A0AAQ3WAK5_9ENTE</name>
<sequence length="125" mass="14777">MVQCIELRYTVRGMDELVEDKLKRIYIPMTETGFYILFALREERHGYNIIQYVRELTDQEIIVSAGTMYGSLSKMEKDGLIRVTKEENRRKSYLITELGEEILLHEINRIKRLYKNSIGEKKNGV</sequence>
<evidence type="ECO:0000313" key="2">
    <source>
        <dbReference type="EMBL" id="WYK01653.1"/>
    </source>
</evidence>